<evidence type="ECO:0000313" key="3">
    <source>
        <dbReference type="Proteomes" id="UP000273001"/>
    </source>
</evidence>
<organism evidence="2 3">
    <name type="scientific">Actinomyces lilanjuaniae</name>
    <dbReference type="NCBI Taxonomy" id="2321394"/>
    <lineage>
        <taxon>Bacteria</taxon>
        <taxon>Bacillati</taxon>
        <taxon>Actinomycetota</taxon>
        <taxon>Actinomycetes</taxon>
        <taxon>Actinomycetales</taxon>
        <taxon>Actinomycetaceae</taxon>
        <taxon>Actinomyces</taxon>
    </lineage>
</organism>
<evidence type="ECO:0000256" key="1">
    <source>
        <dbReference type="SAM" id="Phobius"/>
    </source>
</evidence>
<keyword evidence="1" id="KW-0472">Membrane</keyword>
<keyword evidence="1" id="KW-1133">Transmembrane helix</keyword>
<proteinExistence type="predicted"/>
<reference evidence="2 3" key="1">
    <citation type="submission" date="2018-09" db="EMBL/GenBank/DDBJ databases">
        <authorList>
            <person name="Li J."/>
        </authorList>
    </citation>
    <scope>NUCLEOTIDE SEQUENCE [LARGE SCALE GENOMIC DNA]</scope>
    <source>
        <strain evidence="2 3">2129</strain>
    </source>
</reference>
<dbReference type="EMBL" id="CP032514">
    <property type="protein sequence ID" value="AYD90569.1"/>
    <property type="molecule type" value="Genomic_DNA"/>
</dbReference>
<gene>
    <name evidence="2" type="ORF">D5R93_12200</name>
</gene>
<sequence>MEDIMSNSLLRLQVRIQQTFAGLRDERGQSMVEYAGIALVVAAIIAVVVAAVSGSGGGIGDAIVNRIQEAIDSLG</sequence>
<keyword evidence="3" id="KW-1185">Reference proteome</keyword>
<accession>A0ABM6Z5Q9</accession>
<dbReference type="Proteomes" id="UP000273001">
    <property type="component" value="Chromosome"/>
</dbReference>
<evidence type="ECO:0008006" key="4">
    <source>
        <dbReference type="Google" id="ProtNLM"/>
    </source>
</evidence>
<name>A0ABM6Z5Q9_9ACTO</name>
<feature type="transmembrane region" description="Helical" evidence="1">
    <location>
        <begin position="34"/>
        <end position="52"/>
    </location>
</feature>
<protein>
    <recommendedName>
        <fullName evidence="4">Flp family type IVb pilin</fullName>
    </recommendedName>
</protein>
<evidence type="ECO:0000313" key="2">
    <source>
        <dbReference type="EMBL" id="AYD90569.1"/>
    </source>
</evidence>
<keyword evidence="1" id="KW-0812">Transmembrane</keyword>